<dbReference type="AlphaFoldDB" id="A0A1R4F6L7"/>
<dbReference type="Proteomes" id="UP000195787">
    <property type="component" value="Unassembled WGS sequence"/>
</dbReference>
<dbReference type="InterPro" id="IPR005094">
    <property type="entry name" value="Endonuclease_MobA/VirD2"/>
</dbReference>
<name>A0A1R4F6L7_9MICO</name>
<feature type="compositionally biased region" description="Basic and acidic residues" evidence="2">
    <location>
        <begin position="540"/>
        <end position="571"/>
    </location>
</feature>
<evidence type="ECO:0000313" key="4">
    <source>
        <dbReference type="EMBL" id="SJM51526.1"/>
    </source>
</evidence>
<evidence type="ECO:0000256" key="1">
    <source>
        <dbReference type="SAM" id="Coils"/>
    </source>
</evidence>
<protein>
    <submittedName>
        <fullName evidence="4">RLX protein</fullName>
    </submittedName>
</protein>
<dbReference type="EMBL" id="FUHU01000018">
    <property type="protein sequence ID" value="SJM51526.1"/>
    <property type="molecule type" value="Genomic_DNA"/>
</dbReference>
<evidence type="ECO:0000256" key="2">
    <source>
        <dbReference type="SAM" id="MobiDB-lite"/>
    </source>
</evidence>
<keyword evidence="5" id="KW-1185">Reference proteome</keyword>
<feature type="compositionally biased region" description="Basic and acidic residues" evidence="2">
    <location>
        <begin position="484"/>
        <end position="495"/>
    </location>
</feature>
<evidence type="ECO:0000313" key="5">
    <source>
        <dbReference type="Proteomes" id="UP000195787"/>
    </source>
</evidence>
<accession>A0A1R4F6L7</accession>
<organism evidence="4 5">
    <name type="scientific">Agrococcus casei LMG 22410</name>
    <dbReference type="NCBI Taxonomy" id="1255656"/>
    <lineage>
        <taxon>Bacteria</taxon>
        <taxon>Bacillati</taxon>
        <taxon>Actinomycetota</taxon>
        <taxon>Actinomycetes</taxon>
        <taxon>Micrococcales</taxon>
        <taxon>Microbacteriaceae</taxon>
        <taxon>Agrococcus</taxon>
    </lineage>
</organism>
<feature type="compositionally biased region" description="Basic and acidic residues" evidence="2">
    <location>
        <begin position="502"/>
        <end position="517"/>
    </location>
</feature>
<reference evidence="4 5" key="1">
    <citation type="submission" date="2017-02" db="EMBL/GenBank/DDBJ databases">
        <authorList>
            <person name="Peterson S.W."/>
        </authorList>
    </citation>
    <scope>NUCLEOTIDE SEQUENCE [LARGE SCALE GENOMIC DNA]</scope>
    <source>
        <strain evidence="4 5">LMG 22410</strain>
    </source>
</reference>
<feature type="coiled-coil region" evidence="1">
    <location>
        <begin position="426"/>
        <end position="453"/>
    </location>
</feature>
<feature type="compositionally biased region" description="Basic and acidic residues" evidence="2">
    <location>
        <begin position="458"/>
        <end position="467"/>
    </location>
</feature>
<evidence type="ECO:0000259" key="3">
    <source>
        <dbReference type="Pfam" id="PF03432"/>
    </source>
</evidence>
<feature type="domain" description="MobA/VirD2-like nuclease" evidence="3">
    <location>
        <begin position="16"/>
        <end position="155"/>
    </location>
</feature>
<dbReference type="Pfam" id="PF03432">
    <property type="entry name" value="Relaxase"/>
    <property type="match status" value="1"/>
</dbReference>
<sequence>MKMGQIKSTPAKALAYISRPDATADGVWVSTNADTIIDPSDFKAVARQFEQTAQRVGVSKAREGSVLAHHVIQSFDPKDGVDTATAHRLGVQLAEQITGGSHEYMIATHLDKGHVHNHIILNAVNRETGRRFRVQKSTIGNIRDMSDELCRAQGLSVLPKPERASGRSMADIYRVLKGESGKQFIRTEIDKAAIRATSWTEFQAILGRAGVEVSTRGGRSGTLSFREISMPRPVRDYRLGAAYSEASIMARLTRQVVNQIGVDVSMVTKETRDTMTVIVPGTKRELHLTVAKTQIVRHGRALRIYVPANDEHRLSDARGNLAKTVPTIGLYKWFSEPDLVGATHYAKNAQLGGNLTKWQTGLSELRTLEARVNAKARWMSDSGRSGPDAAIERARAFVAERHFAYQTTLVAAAELMVTPAGDPAQLAGLQAQLRIMEREIDGAKSDIHALTQLTKEEAKMSVSDRIHAQSNAAREGSERAQQQRQREQAAQRLSRDVAAGDAETHAQRAARADERSADAVTLDDAEQDRDGGTRSMTLQDRLEMEANKLRARNEDRQRPDAPTRNNDGRTR</sequence>
<keyword evidence="1" id="KW-0175">Coiled coil</keyword>
<proteinExistence type="predicted"/>
<gene>
    <name evidence="4" type="ORF">CZ674_02805</name>
</gene>
<feature type="region of interest" description="Disordered" evidence="2">
    <location>
        <begin position="458"/>
        <end position="571"/>
    </location>
</feature>